<evidence type="ECO:0000313" key="3">
    <source>
        <dbReference type="Proteomes" id="UP000007797"/>
    </source>
</evidence>
<dbReference type="GeneID" id="14873877"/>
<dbReference type="OMA" id="ESESQHC"/>
<dbReference type="AlphaFoldDB" id="F4PV60"/>
<feature type="region of interest" description="Disordered" evidence="1">
    <location>
        <begin position="1"/>
        <end position="130"/>
    </location>
</feature>
<feature type="compositionally biased region" description="Basic residues" evidence="1">
    <location>
        <begin position="159"/>
        <end position="172"/>
    </location>
</feature>
<accession>F4PV60</accession>
<name>F4PV60_CACFS</name>
<organism evidence="2 3">
    <name type="scientific">Cavenderia fasciculata</name>
    <name type="common">Slime mold</name>
    <name type="synonym">Dictyostelium fasciculatum</name>
    <dbReference type="NCBI Taxonomy" id="261658"/>
    <lineage>
        <taxon>Eukaryota</taxon>
        <taxon>Amoebozoa</taxon>
        <taxon>Evosea</taxon>
        <taxon>Eumycetozoa</taxon>
        <taxon>Dictyostelia</taxon>
        <taxon>Acytosteliales</taxon>
        <taxon>Cavenderiaceae</taxon>
        <taxon>Cavenderia</taxon>
    </lineage>
</organism>
<dbReference type="RefSeq" id="XP_004359819.1">
    <property type="nucleotide sequence ID" value="XM_004359762.1"/>
</dbReference>
<sequence length="297" mass="32578">MGDFRRTGAEVGANSASGGYMTVNVSGNYEKPKKHHHGGHGAHTDFKKQEHKSDKEYNEFLHKSQKINGDPHHNPTPTSHHHYHHDTKVVTTTPPPPHKEYKVHKEHKEHKEYKEKKDKKEKKDQDKEKGGNWFTKFMDRLESESQHCVLHEHCNHGGTGHHSHSGHSHSHSSGHLTTSTSSYSPSSSHKTHPHSHHTTTSGSSHGHSSSYDNGYKRPGTTLGPSGTDHSSPSTVGATKSSPSVYRSTTTTTKVTTTTPSTSYHSTGHSGKSFCTKCGTKVPVSSSASFCSSCGDRL</sequence>
<feature type="compositionally biased region" description="Low complexity" evidence="1">
    <location>
        <begin position="240"/>
        <end position="270"/>
    </location>
</feature>
<feature type="compositionally biased region" description="Low complexity" evidence="1">
    <location>
        <begin position="173"/>
        <end position="188"/>
    </location>
</feature>
<evidence type="ECO:0000256" key="1">
    <source>
        <dbReference type="SAM" id="MobiDB-lite"/>
    </source>
</evidence>
<reference evidence="3" key="1">
    <citation type="journal article" date="2011" name="Genome Res.">
        <title>Phylogeny-wide analysis of social amoeba genomes highlights ancient origins for complex intercellular communication.</title>
        <authorList>
            <person name="Heidel A.J."/>
            <person name="Lawal H.M."/>
            <person name="Felder M."/>
            <person name="Schilde C."/>
            <person name="Helps N.R."/>
            <person name="Tunggal B."/>
            <person name="Rivero F."/>
            <person name="John U."/>
            <person name="Schleicher M."/>
            <person name="Eichinger L."/>
            <person name="Platzer M."/>
            <person name="Noegel A.A."/>
            <person name="Schaap P."/>
            <person name="Gloeckner G."/>
        </authorList>
    </citation>
    <scope>NUCLEOTIDE SEQUENCE [LARGE SCALE GENOMIC DNA]</scope>
    <source>
        <strain evidence="3">SH3</strain>
    </source>
</reference>
<feature type="compositionally biased region" description="Basic and acidic residues" evidence="1">
    <location>
        <begin position="42"/>
        <end position="62"/>
    </location>
</feature>
<feature type="region of interest" description="Disordered" evidence="1">
    <location>
        <begin position="158"/>
        <end position="270"/>
    </location>
</feature>
<dbReference type="KEGG" id="dfa:DFA_01854"/>
<feature type="compositionally biased region" description="Low complexity" evidence="1">
    <location>
        <begin position="198"/>
        <end position="211"/>
    </location>
</feature>
<dbReference type="EMBL" id="GL883010">
    <property type="protein sequence ID" value="EGG21968.1"/>
    <property type="molecule type" value="Genomic_DNA"/>
</dbReference>
<feature type="compositionally biased region" description="Basic and acidic residues" evidence="1">
    <location>
        <begin position="109"/>
        <end position="130"/>
    </location>
</feature>
<keyword evidence="3" id="KW-1185">Reference proteome</keyword>
<protein>
    <submittedName>
        <fullName evidence="2">Uncharacterized protein</fullName>
    </submittedName>
</protein>
<proteinExistence type="predicted"/>
<gene>
    <name evidence="2" type="ORF">DFA_01854</name>
</gene>
<evidence type="ECO:0000313" key="2">
    <source>
        <dbReference type="EMBL" id="EGG21968.1"/>
    </source>
</evidence>
<feature type="compositionally biased region" description="Polar residues" evidence="1">
    <location>
        <begin position="222"/>
        <end position="239"/>
    </location>
</feature>
<dbReference type="Proteomes" id="UP000007797">
    <property type="component" value="Unassembled WGS sequence"/>
</dbReference>